<dbReference type="InterPro" id="IPR029061">
    <property type="entry name" value="THDP-binding"/>
</dbReference>
<dbReference type="PANTHER" id="PTHR42897:SF1">
    <property type="entry name" value="2-OXOACID OXIDOREDUCTASE (FERREDOXIN)"/>
    <property type="match status" value="1"/>
</dbReference>
<dbReference type="InterPro" id="IPR051479">
    <property type="entry name" value="PorB-like"/>
</dbReference>
<accession>A0A645ISU2</accession>
<sequence length="73" mass="8913">MEIGRLSVETGLWHLAEYENGKVAINKKFKSFKPVSDYFKLQKRFKHLKEEEFKIIEEHRDKEWEMLLQKESN</sequence>
<dbReference type="EC" id="1.2.7.10" evidence="2"/>
<keyword evidence="1 2" id="KW-0560">Oxidoreductase</keyword>
<proteinExistence type="predicted"/>
<evidence type="ECO:0000313" key="2">
    <source>
        <dbReference type="EMBL" id="MPN51444.1"/>
    </source>
</evidence>
<comment type="caution">
    <text evidence="2">The sequence shown here is derived from an EMBL/GenBank/DDBJ whole genome shotgun (WGS) entry which is preliminary data.</text>
</comment>
<evidence type="ECO:0000256" key="1">
    <source>
        <dbReference type="ARBA" id="ARBA00023002"/>
    </source>
</evidence>
<gene>
    <name evidence="2" type="ORF">SDC9_199090</name>
</gene>
<protein>
    <submittedName>
        <fullName evidence="2">Oxalate oxidoreductase subunit beta</fullName>
        <ecNumber evidence="2">1.2.7.10</ecNumber>
    </submittedName>
</protein>
<dbReference type="EMBL" id="VSSQ01116576">
    <property type="protein sequence ID" value="MPN51444.1"/>
    <property type="molecule type" value="Genomic_DNA"/>
</dbReference>
<dbReference type="AlphaFoldDB" id="A0A645ISU2"/>
<name>A0A645ISU2_9ZZZZ</name>
<dbReference type="PANTHER" id="PTHR42897">
    <property type="entry name" value="PYRUVATE SYNTHASE SUBUNIT PORB"/>
    <property type="match status" value="1"/>
</dbReference>
<dbReference type="SUPFAM" id="SSF52518">
    <property type="entry name" value="Thiamin diphosphate-binding fold (THDP-binding)"/>
    <property type="match status" value="1"/>
</dbReference>
<dbReference type="Gene3D" id="3.40.50.970">
    <property type="match status" value="1"/>
</dbReference>
<dbReference type="GO" id="GO:0016491">
    <property type="term" value="F:oxidoreductase activity"/>
    <property type="evidence" value="ECO:0007669"/>
    <property type="project" value="UniProtKB-KW"/>
</dbReference>
<organism evidence="2">
    <name type="scientific">bioreactor metagenome</name>
    <dbReference type="NCBI Taxonomy" id="1076179"/>
    <lineage>
        <taxon>unclassified sequences</taxon>
        <taxon>metagenomes</taxon>
        <taxon>ecological metagenomes</taxon>
    </lineage>
</organism>
<reference evidence="2" key="1">
    <citation type="submission" date="2019-08" db="EMBL/GenBank/DDBJ databases">
        <authorList>
            <person name="Kucharzyk K."/>
            <person name="Murdoch R.W."/>
            <person name="Higgins S."/>
            <person name="Loffler F."/>
        </authorList>
    </citation>
    <scope>NUCLEOTIDE SEQUENCE</scope>
</reference>